<gene>
    <name evidence="6" type="ORF">KC19_5G120300</name>
</gene>
<evidence type="ECO:0000256" key="3">
    <source>
        <dbReference type="PIRSR" id="PIRSR603782-1"/>
    </source>
</evidence>
<dbReference type="GO" id="GO:0033617">
    <property type="term" value="P:mitochondrial respiratory chain complex IV assembly"/>
    <property type="evidence" value="ECO:0007669"/>
    <property type="project" value="TreeGrafter"/>
</dbReference>
<evidence type="ECO:0000256" key="2">
    <source>
        <dbReference type="ARBA" id="ARBA00023008"/>
    </source>
</evidence>
<dbReference type="Pfam" id="PF02630">
    <property type="entry name" value="SCO1-SenC"/>
    <property type="match status" value="1"/>
</dbReference>
<dbReference type="EMBL" id="CM026425">
    <property type="protein sequence ID" value="KAG0576946.1"/>
    <property type="molecule type" value="Genomic_DNA"/>
</dbReference>
<dbReference type="InterPro" id="IPR013766">
    <property type="entry name" value="Thioredoxin_domain"/>
</dbReference>
<dbReference type="CDD" id="cd02968">
    <property type="entry name" value="SCO"/>
    <property type="match status" value="1"/>
</dbReference>
<evidence type="ECO:0000313" key="6">
    <source>
        <dbReference type="EMBL" id="KAG0576946.1"/>
    </source>
</evidence>
<dbReference type="PANTHER" id="PTHR12151:SF5">
    <property type="entry name" value="AT19154P"/>
    <property type="match status" value="1"/>
</dbReference>
<dbReference type="GO" id="GO:0005739">
    <property type="term" value="C:mitochondrion"/>
    <property type="evidence" value="ECO:0007669"/>
    <property type="project" value="GOC"/>
</dbReference>
<keyword evidence="2 3" id="KW-0186">Copper</keyword>
<feature type="binding site" evidence="3">
    <location>
        <position position="311"/>
    </location>
    <ligand>
        <name>Cu cation</name>
        <dbReference type="ChEBI" id="CHEBI:23378"/>
    </ligand>
</feature>
<dbReference type="Proteomes" id="UP000822688">
    <property type="component" value="Chromosome 5"/>
</dbReference>
<feature type="binding site" evidence="3">
    <location>
        <position position="226"/>
    </location>
    <ligand>
        <name>Cu cation</name>
        <dbReference type="ChEBI" id="CHEBI:23378"/>
    </ligand>
</feature>
<evidence type="ECO:0000313" key="7">
    <source>
        <dbReference type="Proteomes" id="UP000822688"/>
    </source>
</evidence>
<dbReference type="GO" id="GO:0046872">
    <property type="term" value="F:metal ion binding"/>
    <property type="evidence" value="ECO:0007669"/>
    <property type="project" value="UniProtKB-KW"/>
</dbReference>
<keyword evidence="7" id="KW-1185">Reference proteome</keyword>
<comment type="similarity">
    <text evidence="1">Belongs to the SCO1/2 family.</text>
</comment>
<dbReference type="InterPro" id="IPR003782">
    <property type="entry name" value="SCO1/SenC"/>
</dbReference>
<evidence type="ECO:0000259" key="5">
    <source>
        <dbReference type="PROSITE" id="PS51352"/>
    </source>
</evidence>
<keyword evidence="4" id="KW-1015">Disulfide bond</keyword>
<dbReference type="FunFam" id="3.40.30.10:FF:000013">
    <property type="entry name" value="Blast:Protein SCO1 homolog, mitochondrial"/>
    <property type="match status" value="1"/>
</dbReference>
<protein>
    <recommendedName>
        <fullName evidence="5">Thioredoxin domain-containing protein</fullName>
    </recommendedName>
</protein>
<reference evidence="6" key="1">
    <citation type="submission" date="2020-06" db="EMBL/GenBank/DDBJ databases">
        <title>WGS assembly of Ceratodon purpureus strain R40.</title>
        <authorList>
            <person name="Carey S.B."/>
            <person name="Jenkins J."/>
            <person name="Shu S."/>
            <person name="Lovell J.T."/>
            <person name="Sreedasyam A."/>
            <person name="Maumus F."/>
            <person name="Tiley G.P."/>
            <person name="Fernandez-Pozo N."/>
            <person name="Barry K."/>
            <person name="Chen C."/>
            <person name="Wang M."/>
            <person name="Lipzen A."/>
            <person name="Daum C."/>
            <person name="Saski C.A."/>
            <person name="Payton A.C."/>
            <person name="Mcbreen J.C."/>
            <person name="Conrad R.E."/>
            <person name="Kollar L.M."/>
            <person name="Olsson S."/>
            <person name="Huttunen S."/>
            <person name="Landis J.B."/>
            <person name="Wickett N.J."/>
            <person name="Johnson M.G."/>
            <person name="Rensing S.A."/>
            <person name="Grimwood J."/>
            <person name="Schmutz J."/>
            <person name="Mcdaniel S.F."/>
        </authorList>
    </citation>
    <scope>NUCLEOTIDE SEQUENCE</scope>
    <source>
        <strain evidence="6">R40</strain>
    </source>
</reference>
<dbReference type="InterPro" id="IPR036249">
    <property type="entry name" value="Thioredoxin-like_sf"/>
</dbReference>
<dbReference type="PANTHER" id="PTHR12151">
    <property type="entry name" value="ELECTRON TRANSPORT PROTIN SCO1/SENC FAMILY MEMBER"/>
    <property type="match status" value="1"/>
</dbReference>
<organism evidence="6 7">
    <name type="scientific">Ceratodon purpureus</name>
    <name type="common">Fire moss</name>
    <name type="synonym">Dicranum purpureum</name>
    <dbReference type="NCBI Taxonomy" id="3225"/>
    <lineage>
        <taxon>Eukaryota</taxon>
        <taxon>Viridiplantae</taxon>
        <taxon>Streptophyta</taxon>
        <taxon>Embryophyta</taxon>
        <taxon>Bryophyta</taxon>
        <taxon>Bryophytina</taxon>
        <taxon>Bryopsida</taxon>
        <taxon>Dicranidae</taxon>
        <taxon>Pseudoditrichales</taxon>
        <taxon>Ditrichaceae</taxon>
        <taxon>Ceratodon</taxon>
    </lineage>
</organism>
<evidence type="ECO:0000256" key="4">
    <source>
        <dbReference type="PIRSR" id="PIRSR603782-2"/>
    </source>
</evidence>
<evidence type="ECO:0000256" key="1">
    <source>
        <dbReference type="ARBA" id="ARBA00010996"/>
    </source>
</evidence>
<dbReference type="Gene3D" id="3.40.30.10">
    <property type="entry name" value="Glutaredoxin"/>
    <property type="match status" value="1"/>
</dbReference>
<dbReference type="SUPFAM" id="SSF52833">
    <property type="entry name" value="Thioredoxin-like"/>
    <property type="match status" value="1"/>
</dbReference>
<feature type="disulfide bond" description="Redox-active" evidence="4">
    <location>
        <begin position="222"/>
        <end position="226"/>
    </location>
</feature>
<feature type="binding site" evidence="3">
    <location>
        <position position="222"/>
    </location>
    <ligand>
        <name>Cu cation</name>
        <dbReference type="ChEBI" id="CHEBI:23378"/>
    </ligand>
</feature>
<sequence length="352" mass="38759">MSGIRAKRGLVGALGRALLELRVTPQCSTRGFLGTPATEEVFRCFEAVPSRSFGSIVRDRLSRQYGVVQVKDSGKVIERQLVESKTVLPQGVRVFNRTYHPSRPTLVANAGSKGEAISKVAGENAKTAGEGAKVVRGGPVSWASLGLLVLTGVGLILLWEQEKKRQLLALRSEKGAVAKTGPGVGKAAIGGPFKLLNQDGKVVTDRDFVGNWSLIYFGFTYCPDICPDELTKLAEAIDTIEKKAGLQVLPVFISIDPERDTVEQIREYLKEYHPRFVGLTGTVEDIRQVAREYRVYYMKTEDEGTDYLVDHSIITYLMDPDMNFVKFFGKNYDAESLADGVITEIKSMTKGK</sequence>
<feature type="domain" description="Thioredoxin" evidence="5">
    <location>
        <begin position="184"/>
        <end position="350"/>
    </location>
</feature>
<dbReference type="AlphaFoldDB" id="A0A8T0I1E0"/>
<proteinExistence type="inferred from homology"/>
<dbReference type="PROSITE" id="PS51352">
    <property type="entry name" value="THIOREDOXIN_2"/>
    <property type="match status" value="1"/>
</dbReference>
<keyword evidence="3" id="KW-0479">Metal-binding</keyword>
<comment type="caution">
    <text evidence="6">The sequence shown here is derived from an EMBL/GenBank/DDBJ whole genome shotgun (WGS) entry which is preliminary data.</text>
</comment>
<name>A0A8T0I1E0_CERPU</name>
<accession>A0A8T0I1E0</accession>